<organism evidence="7 8">
    <name type="scientific">Nocardioides pocheonensis</name>
    <dbReference type="NCBI Taxonomy" id="661485"/>
    <lineage>
        <taxon>Bacteria</taxon>
        <taxon>Bacillati</taxon>
        <taxon>Actinomycetota</taxon>
        <taxon>Actinomycetes</taxon>
        <taxon>Propionibacteriales</taxon>
        <taxon>Nocardioidaceae</taxon>
        <taxon>Nocardioides</taxon>
    </lineage>
</organism>
<dbReference type="Proteomes" id="UP000279994">
    <property type="component" value="Unassembled WGS sequence"/>
</dbReference>
<evidence type="ECO:0000259" key="6">
    <source>
        <dbReference type="Pfam" id="PF01794"/>
    </source>
</evidence>
<gene>
    <name evidence="7" type="ORF">EFL26_06165</name>
</gene>
<dbReference type="AlphaFoldDB" id="A0A3N0GTH2"/>
<comment type="caution">
    <text evidence="7">The sequence shown here is derived from an EMBL/GenBank/DDBJ whole genome shotgun (WGS) entry which is preliminary data.</text>
</comment>
<keyword evidence="8" id="KW-1185">Reference proteome</keyword>
<keyword evidence="4 5" id="KW-0472">Membrane</keyword>
<feature type="transmembrane region" description="Helical" evidence="5">
    <location>
        <begin position="20"/>
        <end position="41"/>
    </location>
</feature>
<feature type="transmembrane region" description="Helical" evidence="5">
    <location>
        <begin position="101"/>
        <end position="121"/>
    </location>
</feature>
<evidence type="ECO:0000256" key="4">
    <source>
        <dbReference type="ARBA" id="ARBA00023136"/>
    </source>
</evidence>
<keyword evidence="2 5" id="KW-0812">Transmembrane</keyword>
<dbReference type="InterPro" id="IPR013130">
    <property type="entry name" value="Fe3_Rdtase_TM_dom"/>
</dbReference>
<dbReference type="Pfam" id="PF01794">
    <property type="entry name" value="Ferric_reduct"/>
    <property type="match status" value="1"/>
</dbReference>
<feature type="domain" description="Ferric oxidoreductase" evidence="6">
    <location>
        <begin position="30"/>
        <end position="144"/>
    </location>
</feature>
<evidence type="ECO:0000256" key="1">
    <source>
        <dbReference type="ARBA" id="ARBA00004141"/>
    </source>
</evidence>
<name>A0A3N0GTH2_9ACTN</name>
<sequence length="198" mass="21189">MLSSFVQQISHGPMLWYLNRGSGVALLLVLTATLCLGILSARAGRSRLVPRFVGQQLHRNLGVLALVLVVGHVATAVADTYVDIRWWQAVSPVGATYKPLWLGLGSLSFDVMLLVVLTSLLRHRMGQRSWHAVHLLGYLSWPLAVVHSVGIGTDASSVWGRQVGLGCVAAVAAVSLIRVASDLLAGRRRPADLTGASL</sequence>
<proteinExistence type="predicted"/>
<evidence type="ECO:0000256" key="3">
    <source>
        <dbReference type="ARBA" id="ARBA00022989"/>
    </source>
</evidence>
<keyword evidence="3 5" id="KW-1133">Transmembrane helix</keyword>
<feature type="transmembrane region" description="Helical" evidence="5">
    <location>
        <begin position="163"/>
        <end position="180"/>
    </location>
</feature>
<protein>
    <submittedName>
        <fullName evidence="7">Ferric reductase</fullName>
    </submittedName>
</protein>
<evidence type="ECO:0000313" key="7">
    <source>
        <dbReference type="EMBL" id="RNM15765.1"/>
    </source>
</evidence>
<evidence type="ECO:0000256" key="2">
    <source>
        <dbReference type="ARBA" id="ARBA00022692"/>
    </source>
</evidence>
<feature type="transmembrane region" description="Helical" evidence="5">
    <location>
        <begin position="61"/>
        <end position="81"/>
    </location>
</feature>
<dbReference type="EMBL" id="RJSF01000019">
    <property type="protein sequence ID" value="RNM15765.1"/>
    <property type="molecule type" value="Genomic_DNA"/>
</dbReference>
<reference evidence="7 8" key="1">
    <citation type="submission" date="2018-11" db="EMBL/GenBank/DDBJ databases">
        <authorList>
            <person name="Li F."/>
        </authorList>
    </citation>
    <scope>NUCLEOTIDE SEQUENCE [LARGE SCALE GENOMIC DNA]</scope>
    <source>
        <strain evidence="7 8">Gsoil 818</strain>
    </source>
</reference>
<dbReference type="RefSeq" id="WP_123222016.1">
    <property type="nucleotide sequence ID" value="NZ_RJSF01000019.1"/>
</dbReference>
<evidence type="ECO:0000313" key="8">
    <source>
        <dbReference type="Proteomes" id="UP000279994"/>
    </source>
</evidence>
<feature type="transmembrane region" description="Helical" evidence="5">
    <location>
        <begin position="133"/>
        <end position="151"/>
    </location>
</feature>
<dbReference type="OrthoDB" id="4827239at2"/>
<accession>A0A3N0GTH2</accession>
<evidence type="ECO:0000256" key="5">
    <source>
        <dbReference type="SAM" id="Phobius"/>
    </source>
</evidence>
<comment type="subcellular location">
    <subcellularLocation>
        <location evidence="1">Membrane</location>
        <topology evidence="1">Multi-pass membrane protein</topology>
    </subcellularLocation>
</comment>